<dbReference type="FunFam" id="3.40.50.620:FF:000089">
    <property type="entry name" value="Bifunctional coenzyme A synthase"/>
    <property type="match status" value="1"/>
</dbReference>
<dbReference type="Pfam" id="PF01467">
    <property type="entry name" value="CTP_transf_like"/>
    <property type="match status" value="1"/>
</dbReference>
<gene>
    <name evidence="3" type="ORF">R1flu_022490</name>
</gene>
<dbReference type="InterPro" id="IPR004821">
    <property type="entry name" value="Cyt_trans-like"/>
</dbReference>
<evidence type="ECO:0000313" key="4">
    <source>
        <dbReference type="Proteomes" id="UP001605036"/>
    </source>
</evidence>
<dbReference type="InterPro" id="IPR014729">
    <property type="entry name" value="Rossmann-like_a/b/a_fold"/>
</dbReference>
<keyword evidence="4" id="KW-1185">Reference proteome</keyword>
<sequence>MEVLATPEVETSVLPELSSYKAVVLGGTFDRLHDGHRLLLKAAADAAKERVLVGISDGPMLEKKELKHFIQPLEVRKKAVEVYLKSIKPTLEVQTEAIFDAFGPSIVDKGLDAIVVSKETIAGGEAVNRRRKERGLSQLKVIVVDLVLNSDGDGEEKLSSTELRRREVGL</sequence>
<dbReference type="NCBIfam" id="TIGR00125">
    <property type="entry name" value="cyt_tran_rel"/>
    <property type="match status" value="1"/>
</dbReference>
<evidence type="ECO:0000259" key="2">
    <source>
        <dbReference type="Pfam" id="PF01467"/>
    </source>
</evidence>
<dbReference type="EMBL" id="JBHFFA010000007">
    <property type="protein sequence ID" value="KAL2610798.1"/>
    <property type="molecule type" value="Genomic_DNA"/>
</dbReference>
<feature type="domain" description="Cytidyltransferase-like" evidence="2">
    <location>
        <begin position="24"/>
        <end position="166"/>
    </location>
</feature>
<comment type="pathway">
    <text evidence="1">Cofactor biosynthesis; coenzyme A biosynthesis.</text>
</comment>
<accession>A0ABD1XTF0</accession>
<dbReference type="AlphaFoldDB" id="A0ABD1XTF0"/>
<dbReference type="PANTHER" id="PTHR10695:SF46">
    <property type="entry name" value="BIFUNCTIONAL COENZYME A SYNTHASE-RELATED"/>
    <property type="match status" value="1"/>
</dbReference>
<proteinExistence type="predicted"/>
<comment type="caution">
    <text evidence="3">The sequence shown here is derived from an EMBL/GenBank/DDBJ whole genome shotgun (WGS) entry which is preliminary data.</text>
</comment>
<organism evidence="3 4">
    <name type="scientific">Riccia fluitans</name>
    <dbReference type="NCBI Taxonomy" id="41844"/>
    <lineage>
        <taxon>Eukaryota</taxon>
        <taxon>Viridiplantae</taxon>
        <taxon>Streptophyta</taxon>
        <taxon>Embryophyta</taxon>
        <taxon>Marchantiophyta</taxon>
        <taxon>Marchantiopsida</taxon>
        <taxon>Marchantiidae</taxon>
        <taxon>Marchantiales</taxon>
        <taxon>Ricciaceae</taxon>
        <taxon>Riccia</taxon>
    </lineage>
</organism>
<reference evidence="3 4" key="1">
    <citation type="submission" date="2024-09" db="EMBL/GenBank/DDBJ databases">
        <title>Chromosome-scale assembly of Riccia fluitans.</title>
        <authorList>
            <person name="Paukszto L."/>
            <person name="Sawicki J."/>
            <person name="Karawczyk K."/>
            <person name="Piernik-Szablinska J."/>
            <person name="Szczecinska M."/>
            <person name="Mazdziarz M."/>
        </authorList>
    </citation>
    <scope>NUCLEOTIDE SEQUENCE [LARGE SCALE GENOMIC DNA]</scope>
    <source>
        <strain evidence="3">Rf_01</strain>
        <tissue evidence="3">Aerial parts of the thallus</tissue>
    </source>
</reference>
<evidence type="ECO:0000256" key="1">
    <source>
        <dbReference type="ARBA" id="ARBA00004724"/>
    </source>
</evidence>
<dbReference type="NCBIfam" id="NF001985">
    <property type="entry name" value="PRK00777.1"/>
    <property type="match status" value="1"/>
</dbReference>
<dbReference type="PANTHER" id="PTHR10695">
    <property type="entry name" value="DEPHOSPHO-COA KINASE-RELATED"/>
    <property type="match status" value="1"/>
</dbReference>
<dbReference type="Proteomes" id="UP001605036">
    <property type="component" value="Unassembled WGS sequence"/>
</dbReference>
<name>A0ABD1XTF0_9MARC</name>
<evidence type="ECO:0000313" key="3">
    <source>
        <dbReference type="EMBL" id="KAL2610798.1"/>
    </source>
</evidence>
<protein>
    <recommendedName>
        <fullName evidence="2">Cytidyltransferase-like domain-containing protein</fullName>
    </recommendedName>
</protein>
<dbReference type="Gene3D" id="3.40.50.620">
    <property type="entry name" value="HUPs"/>
    <property type="match status" value="1"/>
</dbReference>
<dbReference type="SUPFAM" id="SSF52374">
    <property type="entry name" value="Nucleotidylyl transferase"/>
    <property type="match status" value="1"/>
</dbReference>